<organism evidence="4 5">
    <name type="scientific">Paracoccus contaminans</name>
    <dbReference type="NCBI Taxonomy" id="1945662"/>
    <lineage>
        <taxon>Bacteria</taxon>
        <taxon>Pseudomonadati</taxon>
        <taxon>Pseudomonadota</taxon>
        <taxon>Alphaproteobacteria</taxon>
        <taxon>Rhodobacterales</taxon>
        <taxon>Paracoccaceae</taxon>
        <taxon>Paracoccus</taxon>
    </lineage>
</organism>
<name>A0A1W6CXR7_9RHOB</name>
<dbReference type="PANTHER" id="PTHR30035:SF3">
    <property type="entry name" value="INTERMEMBRANE PHOSPHOLIPID TRANSPORT SYSTEM LIPOPROTEIN MLAA"/>
    <property type="match status" value="1"/>
</dbReference>
<feature type="region of interest" description="Disordered" evidence="3">
    <location>
        <begin position="50"/>
        <end position="71"/>
    </location>
</feature>
<sequence length="249" mass="26204">MLACLLLGGCAAGPQGGPIADPYEPMNRRVHAFNTALDARVLRPLGQAVRPAARPAGGGTAPPAARAPGQPDTSALDMISNFGANLSLPGKVVNHLLQGRPRPAASNTARFALNTALGLGGLFDPAGRDFALPETDTDFGETLHVWGVPAGAYLELPVLGPSSERDAAGKIVDLLLIDPLQGVLTPEQKLAGTAARILSKAGERARFGSTVDSVLHESADSYAQTRLLYSQHRRYELKQQEDIIDPYAD</sequence>
<accession>A0A1W6CXR7</accession>
<protein>
    <submittedName>
        <fullName evidence="4">ABC transporter</fullName>
    </submittedName>
</protein>
<dbReference type="Proteomes" id="UP000193017">
    <property type="component" value="Chromosome"/>
</dbReference>
<dbReference type="GO" id="GO:0120010">
    <property type="term" value="P:intermembrane phospholipid transfer"/>
    <property type="evidence" value="ECO:0007669"/>
    <property type="project" value="TreeGrafter"/>
</dbReference>
<evidence type="ECO:0000256" key="2">
    <source>
        <dbReference type="ARBA" id="ARBA00022729"/>
    </source>
</evidence>
<dbReference type="STRING" id="1945662.B0A89_08480"/>
<dbReference type="PANTHER" id="PTHR30035">
    <property type="entry name" value="LIPOPROTEIN VACJ-RELATED"/>
    <property type="match status" value="1"/>
</dbReference>
<comment type="similarity">
    <text evidence="1">Belongs to the MlaA family.</text>
</comment>
<proteinExistence type="inferred from homology"/>
<dbReference type="InterPro" id="IPR007428">
    <property type="entry name" value="MlaA"/>
</dbReference>
<dbReference type="AlphaFoldDB" id="A0A1W6CXR7"/>
<evidence type="ECO:0000256" key="3">
    <source>
        <dbReference type="SAM" id="MobiDB-lite"/>
    </source>
</evidence>
<dbReference type="GO" id="GO:0016020">
    <property type="term" value="C:membrane"/>
    <property type="evidence" value="ECO:0007669"/>
    <property type="project" value="InterPro"/>
</dbReference>
<dbReference type="EMBL" id="CP020612">
    <property type="protein sequence ID" value="ARJ69650.1"/>
    <property type="molecule type" value="Genomic_DNA"/>
</dbReference>
<keyword evidence="5" id="KW-1185">Reference proteome</keyword>
<keyword evidence="2" id="KW-0732">Signal</keyword>
<evidence type="ECO:0000313" key="5">
    <source>
        <dbReference type="Proteomes" id="UP000193017"/>
    </source>
</evidence>
<dbReference type="OrthoDB" id="9785326at2"/>
<evidence type="ECO:0000256" key="1">
    <source>
        <dbReference type="ARBA" id="ARBA00010634"/>
    </source>
</evidence>
<reference evidence="4 5" key="1">
    <citation type="submission" date="2017-03" db="EMBL/GenBank/DDBJ databases">
        <title>Genome sequence of Paracoccus contaminans isolated from a water microcosm.</title>
        <authorList>
            <person name="Aurass P."/>
            <person name="Karste S."/>
            <person name="Trost E."/>
            <person name="Glaeser S.P."/>
            <person name="Kaempfer P."/>
            <person name="Flieger A."/>
        </authorList>
    </citation>
    <scope>NUCLEOTIDE SEQUENCE [LARGE SCALE GENOMIC DNA]</scope>
    <source>
        <strain evidence="5">RKI 16-01929T\LMG 29738T\CCM 8701T\CIP 111112T</strain>
    </source>
</reference>
<dbReference type="KEGG" id="pcon:B0A89_08480"/>
<evidence type="ECO:0000313" key="4">
    <source>
        <dbReference type="EMBL" id="ARJ69650.1"/>
    </source>
</evidence>
<gene>
    <name evidence="4" type="ORF">B0A89_08480</name>
</gene>
<dbReference type="Pfam" id="PF04333">
    <property type="entry name" value="MlaA"/>
    <property type="match status" value="1"/>
</dbReference>